<organism evidence="9 10">
    <name type="scientific">Ardenticatena maritima</name>
    <dbReference type="NCBI Taxonomy" id="872965"/>
    <lineage>
        <taxon>Bacteria</taxon>
        <taxon>Bacillati</taxon>
        <taxon>Chloroflexota</taxon>
        <taxon>Ardenticatenia</taxon>
        <taxon>Ardenticatenales</taxon>
        <taxon>Ardenticatenaceae</taxon>
        <taxon>Ardenticatena</taxon>
    </lineage>
</organism>
<dbReference type="GO" id="GO:0008061">
    <property type="term" value="F:chitin binding"/>
    <property type="evidence" value="ECO:0007669"/>
    <property type="project" value="InterPro"/>
</dbReference>
<keyword evidence="7" id="KW-0732">Signal</keyword>
<dbReference type="InterPro" id="IPR009470">
    <property type="entry name" value="Chi_C"/>
</dbReference>
<feature type="region of interest" description="Disordered" evidence="6">
    <location>
        <begin position="796"/>
        <end position="836"/>
    </location>
</feature>
<evidence type="ECO:0000259" key="8">
    <source>
        <dbReference type="PROSITE" id="PS51910"/>
    </source>
</evidence>
<dbReference type="GO" id="GO:0005576">
    <property type="term" value="C:extracellular region"/>
    <property type="evidence" value="ECO:0007669"/>
    <property type="project" value="InterPro"/>
</dbReference>
<dbReference type="EMBL" id="LGKN01000009">
    <property type="protein sequence ID" value="KPL86287.1"/>
    <property type="molecule type" value="Genomic_DNA"/>
</dbReference>
<dbReference type="SUPFAM" id="SSF51445">
    <property type="entry name" value="(Trans)glycosidases"/>
    <property type="match status" value="1"/>
</dbReference>
<dbReference type="Pfam" id="PF00704">
    <property type="entry name" value="Glyco_hydro_18"/>
    <property type="match status" value="1"/>
</dbReference>
<dbReference type="InterPro" id="IPR001223">
    <property type="entry name" value="Glyco_hydro18_cat"/>
</dbReference>
<dbReference type="InterPro" id="IPR011583">
    <property type="entry name" value="Chitinase_II/V-like_cat"/>
</dbReference>
<evidence type="ECO:0000313" key="9">
    <source>
        <dbReference type="EMBL" id="KPL86287.1"/>
    </source>
</evidence>
<evidence type="ECO:0000256" key="3">
    <source>
        <dbReference type="ARBA" id="ARBA00023277"/>
    </source>
</evidence>
<dbReference type="GO" id="GO:0006032">
    <property type="term" value="P:chitin catabolic process"/>
    <property type="evidence" value="ECO:0007669"/>
    <property type="project" value="UniProtKB-KW"/>
</dbReference>
<dbReference type="RefSeq" id="WP_060687718.1">
    <property type="nucleotide sequence ID" value="NZ_LGKN01000009.1"/>
</dbReference>
<evidence type="ECO:0000256" key="5">
    <source>
        <dbReference type="RuleBase" id="RU000489"/>
    </source>
</evidence>
<evidence type="ECO:0000256" key="7">
    <source>
        <dbReference type="SAM" id="SignalP"/>
    </source>
</evidence>
<gene>
    <name evidence="9" type="ORF">SE16_13150</name>
</gene>
<evidence type="ECO:0000256" key="4">
    <source>
        <dbReference type="ARBA" id="ARBA00023295"/>
    </source>
</evidence>
<dbReference type="GO" id="GO:0004553">
    <property type="term" value="F:hydrolase activity, hydrolyzing O-glycosyl compounds"/>
    <property type="evidence" value="ECO:0007669"/>
    <property type="project" value="InterPro"/>
</dbReference>
<dbReference type="PATRIC" id="fig|872965.6.peg.2269"/>
<feature type="compositionally biased region" description="Pro residues" evidence="6">
    <location>
        <begin position="816"/>
        <end position="835"/>
    </location>
</feature>
<accession>A0A0P6YAD7</accession>
<dbReference type="PROSITE" id="PS01095">
    <property type="entry name" value="GH18_1"/>
    <property type="match status" value="1"/>
</dbReference>
<feature type="compositionally biased region" description="Low complexity" evidence="6">
    <location>
        <begin position="702"/>
        <end position="719"/>
    </location>
</feature>
<dbReference type="InterPro" id="IPR003610">
    <property type="entry name" value="CBM5/12"/>
</dbReference>
<dbReference type="CDD" id="cd12215">
    <property type="entry name" value="ChiC_BD"/>
    <property type="match status" value="2"/>
</dbReference>
<comment type="caution">
    <text evidence="9">The sequence shown here is derived from an EMBL/GenBank/DDBJ whole genome shotgun (WGS) entry which is preliminary data.</text>
</comment>
<keyword evidence="2" id="KW-0624">Polysaccharide degradation</keyword>
<keyword evidence="2" id="KW-0146">Chitin degradation</keyword>
<dbReference type="PANTHER" id="PTHR11177">
    <property type="entry name" value="CHITINASE"/>
    <property type="match status" value="1"/>
</dbReference>
<evidence type="ECO:0000313" key="10">
    <source>
        <dbReference type="Proteomes" id="UP000050502"/>
    </source>
</evidence>
<dbReference type="Gene3D" id="3.20.20.80">
    <property type="entry name" value="Glycosidases"/>
    <property type="match status" value="1"/>
</dbReference>
<evidence type="ECO:0000256" key="6">
    <source>
        <dbReference type="SAM" id="MobiDB-lite"/>
    </source>
</evidence>
<keyword evidence="1 5" id="KW-0378">Hydrolase</keyword>
<dbReference type="InterPro" id="IPR029070">
    <property type="entry name" value="Chitinase_insertion_sf"/>
</dbReference>
<dbReference type="SUPFAM" id="SSF51055">
    <property type="entry name" value="Carbohydrate binding domain"/>
    <property type="match status" value="2"/>
</dbReference>
<dbReference type="FunFam" id="2.10.10.20:FF:000001">
    <property type="entry name" value="Secreted chitinase"/>
    <property type="match status" value="2"/>
</dbReference>
<dbReference type="InterPro" id="IPR001579">
    <property type="entry name" value="Glyco_hydro_18_chit_AS"/>
</dbReference>
<dbReference type="Proteomes" id="UP000050502">
    <property type="component" value="Unassembled WGS sequence"/>
</dbReference>
<keyword evidence="3" id="KW-0119">Carbohydrate metabolism</keyword>
<feature type="signal peptide" evidence="7">
    <location>
        <begin position="1"/>
        <end position="24"/>
    </location>
</feature>
<dbReference type="GO" id="GO:0005975">
    <property type="term" value="P:carbohydrate metabolic process"/>
    <property type="evidence" value="ECO:0007669"/>
    <property type="project" value="InterPro"/>
</dbReference>
<dbReference type="GO" id="GO:0030246">
    <property type="term" value="F:carbohydrate binding"/>
    <property type="evidence" value="ECO:0007669"/>
    <property type="project" value="InterPro"/>
</dbReference>
<reference evidence="9 10" key="1">
    <citation type="submission" date="2015-07" db="EMBL/GenBank/DDBJ databases">
        <title>Whole genome sequence of Ardenticatena maritima DSM 23922.</title>
        <authorList>
            <person name="Hemp J."/>
            <person name="Ward L.M."/>
            <person name="Pace L.A."/>
            <person name="Fischer W.W."/>
        </authorList>
    </citation>
    <scope>NUCLEOTIDE SEQUENCE [LARGE SCALE GENOMIC DNA]</scope>
    <source>
        <strain evidence="9 10">110S</strain>
    </source>
</reference>
<dbReference type="Pfam" id="PF02839">
    <property type="entry name" value="CBM_5_12"/>
    <property type="match status" value="2"/>
</dbReference>
<evidence type="ECO:0000256" key="1">
    <source>
        <dbReference type="ARBA" id="ARBA00022801"/>
    </source>
</evidence>
<dbReference type="SUPFAM" id="SSF54556">
    <property type="entry name" value="Chitinase insertion domain"/>
    <property type="match status" value="1"/>
</dbReference>
<feature type="chain" id="PRO_5006133477" evidence="7">
    <location>
        <begin position="25"/>
        <end position="891"/>
    </location>
</feature>
<dbReference type="Pfam" id="PF06483">
    <property type="entry name" value="ChiC"/>
    <property type="match status" value="1"/>
</dbReference>
<protein>
    <submittedName>
        <fullName evidence="9">Chitinase</fullName>
    </submittedName>
</protein>
<dbReference type="AlphaFoldDB" id="A0A0P6YAD7"/>
<name>A0A0P6YAD7_9CHLR</name>
<dbReference type="InterPro" id="IPR036573">
    <property type="entry name" value="CBM_sf_5/12"/>
</dbReference>
<evidence type="ECO:0000256" key="2">
    <source>
        <dbReference type="ARBA" id="ARBA00023024"/>
    </source>
</evidence>
<proteinExistence type="predicted"/>
<dbReference type="InterPro" id="IPR017853">
    <property type="entry name" value="GH"/>
</dbReference>
<dbReference type="CDD" id="cd06548">
    <property type="entry name" value="GH18_chitinase"/>
    <property type="match status" value="1"/>
</dbReference>
<dbReference type="PROSITE" id="PS51910">
    <property type="entry name" value="GH18_2"/>
    <property type="match status" value="1"/>
</dbReference>
<dbReference type="InterPro" id="IPR050314">
    <property type="entry name" value="Glycosyl_Hydrlase_18"/>
</dbReference>
<dbReference type="Gene3D" id="3.10.50.10">
    <property type="match status" value="1"/>
</dbReference>
<sequence length="891" mass="96900">MTHRLFLGLGLVVALLFGFTQANAQTAVDHAACRPEGLYATPGVQSPYCTVYDETGRERLGPNHTRRIIGYFTAWRHGKNGQPAYLVSDIPWEKITHINYAFAHVGPDHRISIGDPSDPNNPSTGMEWPGVPGAELDPTLPYKGHFNLLTVYKRQYPHVKTLISVGGWAETGGYFDANGQRVASGGFYEMTLTDAGIEAFADSVVDFLRTYGFDGVDIDYEYPTSMSKAGNPDDWWIADKHRDVLWARYEVLMRTLRERLDAAGAQDGKHYLLTAAVPASGWLLRGMEDFSVTQYLDFVNIMTYDLHGSWNDFVGHNAPLFDTGEDAELAAANVYSAYDGIGYLNADWAYHYFRGSLPPGRINIGVPFYTRGWQGVSGGTHGLWGRAALPDQNACPPGTGLGTSKCGYGAMGIDNLWHDLDPNGNELYSGSNPMWHAKNLEAGIAPSYLAAYGLDPQNDPADQLVGTYTRYYDDVAKAPWLWNEQKRVFLSIEDEQSLRDKAAYVAEKGIGGVMIWELAGDYAFHADRGEYFFGDTLVSTLYDALKTASPYEARRWLDPLPAQALDIEVDVYDFPVGDNNYPITPKIKFINRTGTTLPGGTRIEFDVPTSTPSDIGDMSGWGLQVINVGHQGPNVGGLRGDFHRVAVTLPAWQSWPDGAAVEFNIRYKLPISGPSHYTIEVNGVRYAFHSEYPTLPLADLGGQTPTPTQTPTTPPTTSTPVPPTATPPTSGTPVPPTPTPDAGVCSAPAWSAVVAYVGGDVVSHNGHEWRAKWWTRGEEPGTTGQWGVWEDLGACSGGSTPTPIPPTATPPATRTPVPPTATPQPTSTPVPPTPTPGGVCSAPAWDASAVYIGGDVVSHNGHEWRAKWWTQGEEPGTTGQWGVWEDLGACN</sequence>
<keyword evidence="4 5" id="KW-0326">Glycosidase</keyword>
<dbReference type="Gene3D" id="2.10.10.20">
    <property type="entry name" value="Carbohydrate-binding module superfamily 5/12"/>
    <property type="match status" value="2"/>
</dbReference>
<feature type="region of interest" description="Disordered" evidence="6">
    <location>
        <begin position="697"/>
        <end position="742"/>
    </location>
</feature>
<dbReference type="PANTHER" id="PTHR11177:SF308">
    <property type="entry name" value="CHITINASE A"/>
    <property type="match status" value="1"/>
</dbReference>
<feature type="domain" description="GH18" evidence="8">
    <location>
        <begin position="66"/>
        <end position="548"/>
    </location>
</feature>
<dbReference type="PRINTS" id="PR01217">
    <property type="entry name" value="PRICHEXTENSN"/>
</dbReference>
<dbReference type="SMART" id="SM00636">
    <property type="entry name" value="Glyco_18"/>
    <property type="match status" value="1"/>
</dbReference>
<dbReference type="SMART" id="SM00495">
    <property type="entry name" value="ChtBD3"/>
    <property type="match status" value="2"/>
</dbReference>